<dbReference type="GO" id="GO:0008168">
    <property type="term" value="F:methyltransferase activity"/>
    <property type="evidence" value="ECO:0007669"/>
    <property type="project" value="UniProtKB-KW"/>
</dbReference>
<dbReference type="GO" id="GO:0032259">
    <property type="term" value="P:methylation"/>
    <property type="evidence" value="ECO:0007669"/>
    <property type="project" value="UniProtKB-KW"/>
</dbReference>
<dbReference type="OrthoDB" id="10027013at2759"/>
<dbReference type="CDD" id="cd02440">
    <property type="entry name" value="AdoMet_MTases"/>
    <property type="match status" value="1"/>
</dbReference>
<evidence type="ECO:0000259" key="3">
    <source>
        <dbReference type="Pfam" id="PF13649"/>
    </source>
</evidence>
<dbReference type="InterPro" id="IPR029063">
    <property type="entry name" value="SAM-dependent_MTases_sf"/>
</dbReference>
<evidence type="ECO:0000256" key="1">
    <source>
        <dbReference type="ARBA" id="ARBA00022603"/>
    </source>
</evidence>
<keyword evidence="5" id="KW-1185">Reference proteome</keyword>
<gene>
    <name evidence="4" type="ORF">PHLGIDRAFT_116482</name>
</gene>
<dbReference type="STRING" id="745531.A0A0C3PQJ9"/>
<evidence type="ECO:0000256" key="2">
    <source>
        <dbReference type="ARBA" id="ARBA00022679"/>
    </source>
</evidence>
<dbReference type="Gene3D" id="3.40.50.150">
    <property type="entry name" value="Vaccinia Virus protein VP39"/>
    <property type="match status" value="2"/>
</dbReference>
<feature type="domain" description="Methyltransferase" evidence="3">
    <location>
        <begin position="45"/>
        <end position="88"/>
    </location>
</feature>
<dbReference type="SUPFAM" id="SSF53335">
    <property type="entry name" value="S-adenosyl-L-methionine-dependent methyltransferases"/>
    <property type="match status" value="1"/>
</dbReference>
<dbReference type="AlphaFoldDB" id="A0A0C3PQJ9"/>
<dbReference type="Pfam" id="PF13649">
    <property type="entry name" value="Methyltransf_25"/>
    <property type="match status" value="1"/>
</dbReference>
<dbReference type="HOGENOM" id="CLU_049344_1_2_1"/>
<dbReference type="PANTHER" id="PTHR44942:SF4">
    <property type="entry name" value="METHYLTRANSFERASE TYPE 11 DOMAIN-CONTAINING PROTEIN"/>
    <property type="match status" value="1"/>
</dbReference>
<dbReference type="InterPro" id="IPR051052">
    <property type="entry name" value="Diverse_substrate_MTase"/>
</dbReference>
<evidence type="ECO:0000313" key="5">
    <source>
        <dbReference type="Proteomes" id="UP000053257"/>
    </source>
</evidence>
<keyword evidence="2" id="KW-0808">Transferase</keyword>
<name>A0A0C3PQJ9_PHLG1</name>
<dbReference type="InterPro" id="IPR041698">
    <property type="entry name" value="Methyltransf_25"/>
</dbReference>
<accession>A0A0C3PQJ9</accession>
<protein>
    <recommendedName>
        <fullName evidence="3">Methyltransferase domain-containing protein</fullName>
    </recommendedName>
</protein>
<proteinExistence type="predicted"/>
<evidence type="ECO:0000313" key="4">
    <source>
        <dbReference type="EMBL" id="KIP09388.1"/>
    </source>
</evidence>
<reference evidence="4 5" key="1">
    <citation type="journal article" date="2014" name="PLoS Genet.">
        <title>Analysis of the Phlebiopsis gigantea genome, transcriptome and secretome provides insight into its pioneer colonization strategies of wood.</title>
        <authorList>
            <person name="Hori C."/>
            <person name="Ishida T."/>
            <person name="Igarashi K."/>
            <person name="Samejima M."/>
            <person name="Suzuki H."/>
            <person name="Master E."/>
            <person name="Ferreira P."/>
            <person name="Ruiz-Duenas F.J."/>
            <person name="Held B."/>
            <person name="Canessa P."/>
            <person name="Larrondo L.F."/>
            <person name="Schmoll M."/>
            <person name="Druzhinina I.S."/>
            <person name="Kubicek C.P."/>
            <person name="Gaskell J.A."/>
            <person name="Kersten P."/>
            <person name="St John F."/>
            <person name="Glasner J."/>
            <person name="Sabat G."/>
            <person name="Splinter BonDurant S."/>
            <person name="Syed K."/>
            <person name="Yadav J."/>
            <person name="Mgbeahuruike A.C."/>
            <person name="Kovalchuk A."/>
            <person name="Asiegbu F.O."/>
            <person name="Lackner G."/>
            <person name="Hoffmeister D."/>
            <person name="Rencoret J."/>
            <person name="Gutierrez A."/>
            <person name="Sun H."/>
            <person name="Lindquist E."/>
            <person name="Barry K."/>
            <person name="Riley R."/>
            <person name="Grigoriev I.V."/>
            <person name="Henrissat B."/>
            <person name="Kues U."/>
            <person name="Berka R.M."/>
            <person name="Martinez A.T."/>
            <person name="Covert S.F."/>
            <person name="Blanchette R.A."/>
            <person name="Cullen D."/>
        </authorList>
    </citation>
    <scope>NUCLEOTIDE SEQUENCE [LARGE SCALE GENOMIC DNA]</scope>
    <source>
        <strain evidence="4 5">11061_1 CR5-6</strain>
    </source>
</reference>
<sequence>MATYAKASYNAAKYAANRPTYPPQLFDLLFRYHERGANVRFNTAVDIGCGPGQATLELTPFKKIIGVDPSDTMIQQARNNLTTAGCGYSEFRLSYHPSATTLIHAYSQGSDPENSLGPYWERPGRTILDEHLVAIPDPEAVVPGQFMDFQRLYFSGEHHPMLPSPQPVILKKTMTWNGLLAYLRTFSSLHTLHEKYPEDLQRSDGDIAVRVWNQLKADVVRNNRSDAPRNMDEVDVEWPMAVILARHV</sequence>
<keyword evidence="1" id="KW-0489">Methyltransferase</keyword>
<dbReference type="Proteomes" id="UP000053257">
    <property type="component" value="Unassembled WGS sequence"/>
</dbReference>
<dbReference type="EMBL" id="KN840467">
    <property type="protein sequence ID" value="KIP09388.1"/>
    <property type="molecule type" value="Genomic_DNA"/>
</dbReference>
<dbReference type="PANTHER" id="PTHR44942">
    <property type="entry name" value="METHYLTRANSF_11 DOMAIN-CONTAINING PROTEIN"/>
    <property type="match status" value="1"/>
</dbReference>
<organism evidence="4 5">
    <name type="scientific">Phlebiopsis gigantea (strain 11061_1 CR5-6)</name>
    <name type="common">White-rot fungus</name>
    <name type="synonym">Peniophora gigantea</name>
    <dbReference type="NCBI Taxonomy" id="745531"/>
    <lineage>
        <taxon>Eukaryota</taxon>
        <taxon>Fungi</taxon>
        <taxon>Dikarya</taxon>
        <taxon>Basidiomycota</taxon>
        <taxon>Agaricomycotina</taxon>
        <taxon>Agaricomycetes</taxon>
        <taxon>Polyporales</taxon>
        <taxon>Phanerochaetaceae</taxon>
        <taxon>Phlebiopsis</taxon>
    </lineage>
</organism>